<dbReference type="Gene3D" id="2.40.10.220">
    <property type="entry name" value="predicted glycosyltransferase like domains"/>
    <property type="match status" value="1"/>
</dbReference>
<proteinExistence type="predicted"/>
<dbReference type="EMBL" id="LAJX01000035">
    <property type="protein sequence ID" value="KJV07478.1"/>
    <property type="molecule type" value="Genomic_DNA"/>
</dbReference>
<comment type="caution">
    <text evidence="2">The sequence shown here is derived from an EMBL/GenBank/DDBJ whole genome shotgun (WGS) entry which is preliminary data.</text>
</comment>
<protein>
    <recommendedName>
        <fullName evidence="1">PilZ domain-containing protein</fullName>
    </recommendedName>
</protein>
<reference evidence="2 3" key="2">
    <citation type="journal article" date="2016" name="Microb. Ecol.">
        <title>Genome Characteristics of a Novel Type I Methanotroph (Sn10-6) Isolated from a Flooded Indian Rice Field.</title>
        <authorList>
            <person name="Rahalkar M.C."/>
            <person name="Pandit P.S."/>
            <person name="Dhakephalkar P.K."/>
            <person name="Pore S."/>
            <person name="Arora P."/>
            <person name="Kapse N."/>
        </authorList>
    </citation>
    <scope>NUCLEOTIDE SEQUENCE [LARGE SCALE GENOMIC DNA]</scope>
    <source>
        <strain evidence="2 3">Sn10-6</strain>
    </source>
</reference>
<accession>A0A0F3ILR9</accession>
<evidence type="ECO:0000259" key="1">
    <source>
        <dbReference type="Pfam" id="PF07238"/>
    </source>
</evidence>
<dbReference type="GO" id="GO:0035438">
    <property type="term" value="F:cyclic-di-GMP binding"/>
    <property type="evidence" value="ECO:0007669"/>
    <property type="project" value="InterPro"/>
</dbReference>
<dbReference type="Pfam" id="PF07238">
    <property type="entry name" value="PilZ"/>
    <property type="match status" value="1"/>
</dbReference>
<dbReference type="AlphaFoldDB" id="A0A0F3ILR9"/>
<reference evidence="3" key="1">
    <citation type="submission" date="2015-03" db="EMBL/GenBank/DDBJ databases">
        <title>Draft genome sequence of a novel methanotroph (Sn10-6) isolated from flooded ricefield rhizosphere in India.</title>
        <authorList>
            <person name="Pandit P.S."/>
            <person name="Pore S.D."/>
            <person name="Arora P."/>
            <person name="Kapse N.G."/>
            <person name="Dhakephalkar P.K."/>
            <person name="Rahalkar M.C."/>
        </authorList>
    </citation>
    <scope>NUCLEOTIDE SEQUENCE [LARGE SCALE GENOMIC DNA]</scope>
    <source>
        <strain evidence="3">Sn10-6</strain>
    </source>
</reference>
<dbReference type="OrthoDB" id="5572135at2"/>
<dbReference type="RefSeq" id="WP_045778325.1">
    <property type="nucleotide sequence ID" value="NZ_LAJX01000035.1"/>
</dbReference>
<sequence length="131" mass="14694">MTDSKNATELTDILNTESQLNDIKNTRVATRFVRQDISVFIASSGILGFSKNQFQVSLLDITSKGVLIATDQKLAINKKIKLTLIFKSGKSFEIDATVARHTNNEYGIKFDQFNNALGDYLIETQDKLVFK</sequence>
<keyword evidence="3" id="KW-1185">Reference proteome</keyword>
<dbReference type="SUPFAM" id="SSF141371">
    <property type="entry name" value="PilZ domain-like"/>
    <property type="match status" value="1"/>
</dbReference>
<gene>
    <name evidence="2" type="ORF">VZ94_04525</name>
</gene>
<evidence type="ECO:0000313" key="2">
    <source>
        <dbReference type="EMBL" id="KJV07478.1"/>
    </source>
</evidence>
<feature type="domain" description="PilZ" evidence="1">
    <location>
        <begin position="39"/>
        <end position="116"/>
    </location>
</feature>
<dbReference type="InterPro" id="IPR009875">
    <property type="entry name" value="PilZ_domain"/>
</dbReference>
<evidence type="ECO:0000313" key="3">
    <source>
        <dbReference type="Proteomes" id="UP000033684"/>
    </source>
</evidence>
<dbReference type="Proteomes" id="UP000033684">
    <property type="component" value="Unassembled WGS sequence"/>
</dbReference>
<name>A0A0F3ILR9_9GAMM</name>
<organism evidence="2 3">
    <name type="scientific">Methylocucumis oryzae</name>
    <dbReference type="NCBI Taxonomy" id="1632867"/>
    <lineage>
        <taxon>Bacteria</taxon>
        <taxon>Pseudomonadati</taxon>
        <taxon>Pseudomonadota</taxon>
        <taxon>Gammaproteobacteria</taxon>
        <taxon>Methylococcales</taxon>
        <taxon>Methylococcaceae</taxon>
        <taxon>Methylocucumis</taxon>
    </lineage>
</organism>